<proteinExistence type="predicted"/>
<accession>X1TA39</accession>
<reference evidence="1" key="1">
    <citation type="journal article" date="2014" name="Front. Microbiol.">
        <title>High frequency of phylogenetically diverse reductive dehalogenase-homologous genes in deep subseafloor sedimentary metagenomes.</title>
        <authorList>
            <person name="Kawai M."/>
            <person name="Futagami T."/>
            <person name="Toyoda A."/>
            <person name="Takaki Y."/>
            <person name="Nishi S."/>
            <person name="Hori S."/>
            <person name="Arai W."/>
            <person name="Tsubouchi T."/>
            <person name="Morono Y."/>
            <person name="Uchiyama I."/>
            <person name="Ito T."/>
            <person name="Fujiyama A."/>
            <person name="Inagaki F."/>
            <person name="Takami H."/>
        </authorList>
    </citation>
    <scope>NUCLEOTIDE SEQUENCE</scope>
    <source>
        <strain evidence="1">Expedition CK06-06</strain>
    </source>
</reference>
<dbReference type="AlphaFoldDB" id="X1TA39"/>
<name>X1TA39_9ZZZZ</name>
<evidence type="ECO:0000313" key="1">
    <source>
        <dbReference type="EMBL" id="GAI88256.1"/>
    </source>
</evidence>
<gene>
    <name evidence="1" type="ORF">S12H4_37731</name>
</gene>
<feature type="non-terminal residue" evidence="1">
    <location>
        <position position="1"/>
    </location>
</feature>
<dbReference type="InterPro" id="IPR044911">
    <property type="entry name" value="V-type_ATPase_csu/dsu_dom_3"/>
</dbReference>
<organism evidence="1">
    <name type="scientific">marine sediment metagenome</name>
    <dbReference type="NCBI Taxonomy" id="412755"/>
    <lineage>
        <taxon>unclassified sequences</taxon>
        <taxon>metagenomes</taxon>
        <taxon>ecological metagenomes</taxon>
    </lineage>
</organism>
<sequence>EILSPRVLSPLMAAWYLILKEVEIRNLRLILKAMFDNISVEEIRNCLVLP</sequence>
<dbReference type="SUPFAM" id="SSF103486">
    <property type="entry name" value="V-type ATP synthase subunit C"/>
    <property type="match status" value="1"/>
</dbReference>
<dbReference type="InterPro" id="IPR036079">
    <property type="entry name" value="ATPase_csu/dsu_sf"/>
</dbReference>
<comment type="caution">
    <text evidence="1">The sequence shown here is derived from an EMBL/GenBank/DDBJ whole genome shotgun (WGS) entry which is preliminary data.</text>
</comment>
<dbReference type="Gene3D" id="1.10.132.50">
    <property type="entry name" value="ATP synthase (C/AC39) subunit, domain 3"/>
    <property type="match status" value="1"/>
</dbReference>
<evidence type="ECO:0008006" key="2">
    <source>
        <dbReference type="Google" id="ProtNLM"/>
    </source>
</evidence>
<dbReference type="EMBL" id="BARW01022645">
    <property type="protein sequence ID" value="GAI88256.1"/>
    <property type="molecule type" value="Genomic_DNA"/>
</dbReference>
<protein>
    <recommendedName>
        <fullName evidence="2">V-type ATP synthase subunit C</fullName>
    </recommendedName>
</protein>